<dbReference type="SUPFAM" id="SSF81321">
    <property type="entry name" value="Family A G protein-coupled receptor-like"/>
    <property type="match status" value="1"/>
</dbReference>
<dbReference type="OrthoDB" id="5864817at2759"/>
<protein>
    <submittedName>
        <fullName evidence="2">Serpentine Receptor, class I</fullName>
    </submittedName>
</protein>
<dbReference type="AlphaFoldDB" id="O61878"/>
<keyword evidence="2" id="KW-0675">Receptor</keyword>
<evidence type="ECO:0000256" key="1">
    <source>
        <dbReference type="SAM" id="Phobius"/>
    </source>
</evidence>
<evidence type="ECO:0000313" key="2">
    <source>
        <dbReference type="EMBL" id="CCD72119.3"/>
    </source>
</evidence>
<dbReference type="InterPro" id="IPR019422">
    <property type="entry name" value="7TM_GPCR_serpentine_rcpt_Srh"/>
</dbReference>
<dbReference type="Proteomes" id="UP000001940">
    <property type="component" value="Chromosome V"/>
</dbReference>
<feature type="transmembrane region" description="Helical" evidence="1">
    <location>
        <begin position="60"/>
        <end position="89"/>
    </location>
</feature>
<dbReference type="HOGENOM" id="CLU_069212_0_0_1"/>
<keyword evidence="3" id="KW-1185">Reference proteome</keyword>
<dbReference type="EMBL" id="BX284605">
    <property type="protein sequence ID" value="CCD72119.3"/>
    <property type="molecule type" value="Genomic_DNA"/>
</dbReference>
<dbReference type="Pfam" id="PF10318">
    <property type="entry name" value="7TM_GPCR_Srh"/>
    <property type="match status" value="1"/>
</dbReference>
<feature type="transmembrane region" description="Helical" evidence="1">
    <location>
        <begin position="247"/>
        <end position="267"/>
    </location>
</feature>
<feature type="transmembrane region" description="Helical" evidence="1">
    <location>
        <begin position="138"/>
        <end position="158"/>
    </location>
</feature>
<accession>O61878</accession>
<feature type="transmembrane region" description="Helical" evidence="1">
    <location>
        <begin position="199"/>
        <end position="226"/>
    </location>
</feature>
<gene>
    <name evidence="2" type="ORF">CELE_F59B1.4</name>
    <name evidence="2 4" type="ORF">F59B1.4</name>
</gene>
<dbReference type="SMR" id="O61878"/>
<keyword evidence="1" id="KW-0472">Membrane</keyword>
<proteinExistence type="predicted"/>
<dbReference type="InParanoid" id="O61878"/>
<dbReference type="PANTHER" id="PTHR45830:SF14">
    <property type="entry name" value="SERPENTINE RECEPTOR, CLASS T"/>
    <property type="match status" value="1"/>
</dbReference>
<dbReference type="UCSC" id="F59B1.4">
    <property type="organism name" value="c. elegans"/>
</dbReference>
<dbReference type="WormBase" id="F59B1.4">
    <property type="protein sequence ID" value="CE52834"/>
    <property type="gene ID" value="WBGene00019098"/>
</dbReference>
<organism evidence="2 3">
    <name type="scientific">Caenorhabditis elegans</name>
    <dbReference type="NCBI Taxonomy" id="6239"/>
    <lineage>
        <taxon>Eukaryota</taxon>
        <taxon>Metazoa</taxon>
        <taxon>Ecdysozoa</taxon>
        <taxon>Nematoda</taxon>
        <taxon>Chromadorea</taxon>
        <taxon>Rhabditida</taxon>
        <taxon>Rhabditina</taxon>
        <taxon>Rhabditomorpha</taxon>
        <taxon>Rhabditoidea</taxon>
        <taxon>Rhabditidae</taxon>
        <taxon>Peloderinae</taxon>
        <taxon>Caenorhabditis</taxon>
    </lineage>
</organism>
<feature type="transmembrane region" description="Helical" evidence="1">
    <location>
        <begin position="95"/>
        <end position="118"/>
    </location>
</feature>
<dbReference type="PIR" id="C89007">
    <property type="entry name" value="C89007"/>
</dbReference>
<name>O61878_CAEEL</name>
<dbReference type="PANTHER" id="PTHR45830">
    <property type="entry name" value="SERPENTINE RECEPTOR, CLASS I"/>
    <property type="match status" value="1"/>
</dbReference>
<dbReference type="eggNOG" id="ENOG502TIH3">
    <property type="taxonomic scope" value="Eukaryota"/>
</dbReference>
<keyword evidence="1" id="KW-1133">Transmembrane helix</keyword>
<dbReference type="AGR" id="WB:WBGene00019098"/>
<evidence type="ECO:0000313" key="3">
    <source>
        <dbReference type="Proteomes" id="UP000001940"/>
    </source>
</evidence>
<reference evidence="2 3" key="1">
    <citation type="journal article" date="1998" name="Science">
        <title>Genome sequence of the nematode C. elegans: a platform for investigating biology.</title>
        <authorList>
            <consortium name="The C. elegans sequencing consortium"/>
            <person name="Sulson J.E."/>
            <person name="Waterston R."/>
        </authorList>
    </citation>
    <scope>NUCLEOTIDE SEQUENCE [LARGE SCALE GENOMIC DNA]</scope>
    <source>
        <strain evidence="2 3">Bristol N2</strain>
    </source>
</reference>
<keyword evidence="1" id="KW-0812">Transmembrane</keyword>
<sequence length="341" mass="39433">MDNRVYATVHLTDRTLQLYLTNIFNCLATPVNFLAFYLIIKHSRRETKLFKYTLLISHLFFYVSNIFYGTIANVVLLFPFPGILLIGILENLLNAFWSAAIWIFLFAGFVYFTFMILVVRLKIVARKGKIFDFSNRSYYIFCVILALYIIGPISAIWIRSYCTRDQQIAYVTEHFPKNLMVFDNPSVHVDVSVSNQRMLIILMLILIFSGFMIYSLLYLMIVLEISKQATSKSLKTTNHQRKVTNSMVFQILIVGTTVFPAILLQIRNAFVEPEEDTRVITALANSCLVFASIPCQLFMILRNSYYRQVILKKGGGNLEASTSDRKQSIFVQPTRRHTTFY</sequence>
<dbReference type="PaxDb" id="6239-F59B1.4"/>
<feature type="transmembrane region" description="Helical" evidence="1">
    <location>
        <begin position="279"/>
        <end position="301"/>
    </location>
</feature>
<dbReference type="Gene3D" id="1.20.1070.10">
    <property type="entry name" value="Rhodopsin 7-helix transmembrane proteins"/>
    <property type="match status" value="1"/>
</dbReference>
<dbReference type="Bgee" id="WBGene00019098">
    <property type="expression patterns" value="Expressed in adult organism"/>
</dbReference>
<evidence type="ECO:0000313" key="4">
    <source>
        <dbReference type="WormBase" id="F59B1.4"/>
    </source>
</evidence>
<feature type="transmembrane region" description="Helical" evidence="1">
    <location>
        <begin position="20"/>
        <end position="40"/>
    </location>
</feature>